<evidence type="ECO:0000256" key="1">
    <source>
        <dbReference type="ARBA" id="ARBA00022679"/>
    </source>
</evidence>
<dbReference type="SUPFAM" id="SSF55729">
    <property type="entry name" value="Acyl-CoA N-acyltransferases (Nat)"/>
    <property type="match status" value="1"/>
</dbReference>
<keyword evidence="2 4" id="KW-0012">Acyltransferase</keyword>
<keyword evidence="5" id="KW-1185">Reference proteome</keyword>
<dbReference type="Proteomes" id="UP000273643">
    <property type="component" value="Unassembled WGS sequence"/>
</dbReference>
<dbReference type="GO" id="GO:0016747">
    <property type="term" value="F:acyltransferase activity, transferring groups other than amino-acyl groups"/>
    <property type="evidence" value="ECO:0007669"/>
    <property type="project" value="InterPro"/>
</dbReference>
<evidence type="ECO:0000259" key="3">
    <source>
        <dbReference type="PROSITE" id="PS51186"/>
    </source>
</evidence>
<dbReference type="CDD" id="cd04301">
    <property type="entry name" value="NAT_SF"/>
    <property type="match status" value="1"/>
</dbReference>
<dbReference type="RefSeq" id="WP_123638320.1">
    <property type="nucleotide sequence ID" value="NZ_RJUK01000001.1"/>
</dbReference>
<dbReference type="PANTHER" id="PTHR43877">
    <property type="entry name" value="AMINOALKYLPHOSPHONATE N-ACETYLTRANSFERASE-RELATED-RELATED"/>
    <property type="match status" value="1"/>
</dbReference>
<dbReference type="InterPro" id="IPR000182">
    <property type="entry name" value="GNAT_dom"/>
</dbReference>
<feature type="domain" description="N-acetyltransferase" evidence="3">
    <location>
        <begin position="1"/>
        <end position="169"/>
    </location>
</feature>
<gene>
    <name evidence="4" type="ORF">EDC38_1928</name>
</gene>
<evidence type="ECO:0000313" key="5">
    <source>
        <dbReference type="Proteomes" id="UP000273643"/>
    </source>
</evidence>
<accession>A0A3N1NYP7</accession>
<dbReference type="PROSITE" id="PS51186">
    <property type="entry name" value="GNAT"/>
    <property type="match status" value="1"/>
</dbReference>
<dbReference type="Pfam" id="PF00583">
    <property type="entry name" value="Acetyltransf_1"/>
    <property type="match status" value="1"/>
</dbReference>
<evidence type="ECO:0000256" key="2">
    <source>
        <dbReference type="ARBA" id="ARBA00023315"/>
    </source>
</evidence>
<keyword evidence="1 4" id="KW-0808">Transferase</keyword>
<dbReference type="InterPro" id="IPR016181">
    <property type="entry name" value="Acyl_CoA_acyltransferase"/>
</dbReference>
<dbReference type="OrthoDB" id="336415at2"/>
<protein>
    <submittedName>
        <fullName evidence="4">L-amino acid N-acyltransferase YncA</fullName>
    </submittedName>
</protein>
<dbReference type="AlphaFoldDB" id="A0A3N1NYP7"/>
<reference evidence="4 5" key="1">
    <citation type="submission" date="2018-11" db="EMBL/GenBank/DDBJ databases">
        <title>Genomic Encyclopedia of Type Strains, Phase IV (KMG-IV): sequencing the most valuable type-strain genomes for metagenomic binning, comparative biology and taxonomic classification.</title>
        <authorList>
            <person name="Goeker M."/>
        </authorList>
    </citation>
    <scope>NUCLEOTIDE SEQUENCE [LARGE SCALE GENOMIC DNA]</scope>
    <source>
        <strain evidence="4 5">DSM 16974</strain>
    </source>
</reference>
<evidence type="ECO:0000313" key="4">
    <source>
        <dbReference type="EMBL" id="ROQ21305.1"/>
    </source>
</evidence>
<dbReference type="Gene3D" id="3.40.630.30">
    <property type="match status" value="1"/>
</dbReference>
<name>A0A3N1NYP7_9GAMM</name>
<dbReference type="InterPro" id="IPR050832">
    <property type="entry name" value="Bact_Acetyltransf"/>
</dbReference>
<comment type="caution">
    <text evidence="4">The sequence shown here is derived from an EMBL/GenBank/DDBJ whole genome shotgun (WGS) entry which is preliminary data.</text>
</comment>
<dbReference type="EMBL" id="RJUK01000001">
    <property type="protein sequence ID" value="ROQ21305.1"/>
    <property type="molecule type" value="Genomic_DNA"/>
</dbReference>
<organism evidence="4 5">
    <name type="scientific">Marinimicrobium koreense</name>
    <dbReference type="NCBI Taxonomy" id="306545"/>
    <lineage>
        <taxon>Bacteria</taxon>
        <taxon>Pseudomonadati</taxon>
        <taxon>Pseudomonadota</taxon>
        <taxon>Gammaproteobacteria</taxon>
        <taxon>Cellvibrionales</taxon>
        <taxon>Cellvibrionaceae</taxon>
        <taxon>Marinimicrobium</taxon>
    </lineage>
</organism>
<sequence length="169" mass="18888">MNFREAEPKDAEAIGRIRVAAWRAAYQPFMPKEFLKSLNAASKLSELRARLANQNSDFTLSVAEEQGKVVAFSIVGKPRHDAAPKTIELWAVNVLPEHWRMGIGTSLVERAIAFSSRSGFNSIELWCIKGNTPAQETYKKLGFIESGRERSSSRLTGITLHELHYAKAL</sequence>
<proteinExistence type="predicted"/>